<comment type="caution">
    <text evidence="2">The sequence shown here is derived from an EMBL/GenBank/DDBJ whole genome shotgun (WGS) entry which is preliminary data.</text>
</comment>
<dbReference type="AlphaFoldDB" id="A0A8S2W545"/>
<gene>
    <name evidence="1" type="ORF">OVA965_LOCUS42006</name>
    <name evidence="2" type="ORF">TMI583_LOCUS43795</name>
</gene>
<protein>
    <submittedName>
        <fullName evidence="2">Uncharacterized protein</fullName>
    </submittedName>
</protein>
<dbReference type="Proteomes" id="UP000682733">
    <property type="component" value="Unassembled WGS sequence"/>
</dbReference>
<evidence type="ECO:0000313" key="3">
    <source>
        <dbReference type="Proteomes" id="UP000682733"/>
    </source>
</evidence>
<accession>A0A8S2W545</accession>
<dbReference type="Proteomes" id="UP000677228">
    <property type="component" value="Unassembled WGS sequence"/>
</dbReference>
<proteinExistence type="predicted"/>
<dbReference type="EMBL" id="CAJNOK010050227">
    <property type="protein sequence ID" value="CAF1599324.1"/>
    <property type="molecule type" value="Genomic_DNA"/>
</dbReference>
<feature type="non-terminal residue" evidence="2">
    <location>
        <position position="1"/>
    </location>
</feature>
<name>A0A8S2W545_9BILA</name>
<sequence>VLTPNQTYTCPMLSIHTYRQSSKKTAIDYAAAQFSNKKKFDRQLDPLATSKEEELSSDETVVMIPVEDVINIYYTSDIKKSVKAEEHSRLVPVVAEKGCCGDCCKKAQEPVRQTEIIEEKNAQRVITIHLQYSKYSNLDTVSNARILPESDRAEFYKNQFQPNTELKFYLVRNAEYDSANFDQKKVQAENLCRIIMQLKGMNGGVTGSSLRLLTKENVVVPAAISYPSPQELQQILNLPYSGIFGDLHQERLHSIQTQHDFGTHVAVPITTTVLASIEMRPTDTAAAKNDS</sequence>
<organism evidence="2 3">
    <name type="scientific">Didymodactylos carnosus</name>
    <dbReference type="NCBI Taxonomy" id="1234261"/>
    <lineage>
        <taxon>Eukaryota</taxon>
        <taxon>Metazoa</taxon>
        <taxon>Spiralia</taxon>
        <taxon>Gnathifera</taxon>
        <taxon>Rotifera</taxon>
        <taxon>Eurotatoria</taxon>
        <taxon>Bdelloidea</taxon>
        <taxon>Philodinida</taxon>
        <taxon>Philodinidae</taxon>
        <taxon>Didymodactylos</taxon>
    </lineage>
</organism>
<evidence type="ECO:0000313" key="1">
    <source>
        <dbReference type="EMBL" id="CAF1599324.1"/>
    </source>
</evidence>
<dbReference type="EMBL" id="CAJOBA010073948">
    <property type="protein sequence ID" value="CAF4407197.1"/>
    <property type="molecule type" value="Genomic_DNA"/>
</dbReference>
<reference evidence="2" key="1">
    <citation type="submission" date="2021-02" db="EMBL/GenBank/DDBJ databases">
        <authorList>
            <person name="Nowell W R."/>
        </authorList>
    </citation>
    <scope>NUCLEOTIDE SEQUENCE</scope>
</reference>
<evidence type="ECO:0000313" key="2">
    <source>
        <dbReference type="EMBL" id="CAF4407197.1"/>
    </source>
</evidence>